<dbReference type="EMBL" id="VDMA02000039">
    <property type="protein sequence ID" value="KAB8174253.1"/>
    <property type="molecule type" value="Genomic_DNA"/>
</dbReference>
<feature type="domain" description="Peptidase S33 tripeptidyl aminopeptidase-like C-terminal" evidence="1">
    <location>
        <begin position="21"/>
        <end position="70"/>
    </location>
</feature>
<accession>A0A5N6B2D3</accession>
<dbReference type="AlphaFoldDB" id="A0A5N6B2D3"/>
<organism evidence="2 3">
    <name type="scientific">Microbispora catharanthi</name>
    <dbReference type="NCBI Taxonomy" id="1712871"/>
    <lineage>
        <taxon>Bacteria</taxon>
        <taxon>Bacillati</taxon>
        <taxon>Actinomycetota</taxon>
        <taxon>Actinomycetes</taxon>
        <taxon>Streptosporangiales</taxon>
        <taxon>Streptosporangiaceae</taxon>
        <taxon>Microbispora</taxon>
    </lineage>
</organism>
<comment type="caution">
    <text evidence="2">The sequence shown here is derived from an EMBL/GenBank/DDBJ whole genome shotgun (WGS) entry which is preliminary data.</text>
</comment>
<name>A0A5N6B2D3_9ACTN</name>
<evidence type="ECO:0000313" key="2">
    <source>
        <dbReference type="EMBL" id="KAB8174253.1"/>
    </source>
</evidence>
<evidence type="ECO:0000313" key="3">
    <source>
        <dbReference type="Proteomes" id="UP000313066"/>
    </source>
</evidence>
<sequence>MTQVTLALISCSDSCRSARRMRLARKLSRARLVTIDGYGHGVILNKSSCAEAHESAYFINGTLPAEGTVCRQDFKPFE</sequence>
<dbReference type="Proteomes" id="UP000313066">
    <property type="component" value="Unassembled WGS sequence"/>
</dbReference>
<dbReference type="InterPro" id="IPR013595">
    <property type="entry name" value="Pept_S33_TAP-like_C"/>
</dbReference>
<gene>
    <name evidence="2" type="ORF">FH610_040770</name>
</gene>
<protein>
    <recommendedName>
        <fullName evidence="1">Peptidase S33 tripeptidyl aminopeptidase-like C-terminal domain-containing protein</fullName>
    </recommendedName>
</protein>
<proteinExistence type="predicted"/>
<evidence type="ECO:0000259" key="1">
    <source>
        <dbReference type="Pfam" id="PF08386"/>
    </source>
</evidence>
<dbReference type="Pfam" id="PF08386">
    <property type="entry name" value="Abhydrolase_4"/>
    <property type="match status" value="1"/>
</dbReference>
<keyword evidence="3" id="KW-1185">Reference proteome</keyword>
<reference evidence="2 3" key="1">
    <citation type="submission" date="2019-10" db="EMBL/GenBank/DDBJ databases">
        <title>Nonomuraea sp. nov., isolated from Phyllanthus amarus.</title>
        <authorList>
            <person name="Klykleung N."/>
            <person name="Tanasupawat S."/>
        </authorList>
    </citation>
    <scope>NUCLEOTIDE SEQUENCE [LARGE SCALE GENOMIC DNA]</scope>
    <source>
        <strain evidence="2 3">CR1-09</strain>
    </source>
</reference>